<evidence type="ECO:0000313" key="1">
    <source>
        <dbReference type="EMBL" id="EEG89992.1"/>
    </source>
</evidence>
<dbReference type="Proteomes" id="UP000003793">
    <property type="component" value="Unassembled WGS sequence"/>
</dbReference>
<name>C0B9P0_9FIRM</name>
<reference evidence="1 2" key="2">
    <citation type="submission" date="2009-03" db="EMBL/GenBank/DDBJ databases">
        <title>Draft genome sequence of Coprococcus comes (ATCC 27758).</title>
        <authorList>
            <person name="Sudarsanam P."/>
            <person name="Ley R."/>
            <person name="Guruge J."/>
            <person name="Turnbaugh P.J."/>
            <person name="Mahowald M."/>
            <person name="Liep D."/>
            <person name="Gordon J."/>
        </authorList>
    </citation>
    <scope>NUCLEOTIDE SEQUENCE [LARGE SCALE GENOMIC DNA]</scope>
    <source>
        <strain evidence="1 2">ATCC 27758</strain>
    </source>
</reference>
<dbReference type="AlphaFoldDB" id="C0B9P0"/>
<gene>
    <name evidence="1" type="ORF">COPCOM_01867</name>
</gene>
<reference evidence="1 2" key="1">
    <citation type="submission" date="2009-02" db="EMBL/GenBank/DDBJ databases">
        <authorList>
            <person name="Fulton L."/>
            <person name="Clifton S."/>
            <person name="Fulton B."/>
            <person name="Xu J."/>
            <person name="Minx P."/>
            <person name="Pepin K.H."/>
            <person name="Johnson M."/>
            <person name="Bhonagiri V."/>
            <person name="Nash W.E."/>
            <person name="Mardis E.R."/>
            <person name="Wilson R.K."/>
        </authorList>
    </citation>
    <scope>NUCLEOTIDE SEQUENCE [LARGE SCALE GENOMIC DNA]</scope>
    <source>
        <strain evidence="1 2">ATCC 27758</strain>
    </source>
</reference>
<dbReference type="HOGENOM" id="CLU_3288052_0_0_9"/>
<accession>C0B9P0</accession>
<protein>
    <submittedName>
        <fullName evidence="1">Uncharacterized protein</fullName>
    </submittedName>
</protein>
<comment type="caution">
    <text evidence="1">The sequence shown here is derived from an EMBL/GenBank/DDBJ whole genome shotgun (WGS) entry which is preliminary data.</text>
</comment>
<dbReference type="EMBL" id="ABVR01000040">
    <property type="protein sequence ID" value="EEG89992.1"/>
    <property type="molecule type" value="Genomic_DNA"/>
</dbReference>
<evidence type="ECO:0000313" key="2">
    <source>
        <dbReference type="Proteomes" id="UP000003793"/>
    </source>
</evidence>
<organism evidence="1 2">
    <name type="scientific">Coprococcus comes ATCC 27758</name>
    <dbReference type="NCBI Taxonomy" id="470146"/>
    <lineage>
        <taxon>Bacteria</taxon>
        <taxon>Bacillati</taxon>
        <taxon>Bacillota</taxon>
        <taxon>Clostridia</taxon>
        <taxon>Lachnospirales</taxon>
        <taxon>Lachnospiraceae</taxon>
        <taxon>Coprococcus</taxon>
    </lineage>
</organism>
<sequence>MEKLQENEKIENTIQNYFLEWSRYDRNKKIFDIVILLSAS</sequence>
<proteinExistence type="predicted"/>